<evidence type="ECO:0000256" key="1">
    <source>
        <dbReference type="SAM" id="MobiDB-lite"/>
    </source>
</evidence>
<proteinExistence type="predicted"/>
<dbReference type="STRING" id="1314783.A0A165SGL5"/>
<sequence length="203" mass="23333">MQVQTVSLPNDLRPAEHPRQAGPTVTEIANEWLSPSDGILVPQKTYRPHTQSDRRRYVDEVELEPPIMFFTQNPHRCGIPLMDALNGRFMNLADRDDPMFVNRGPSVSIRLMWPGYTQWSKQIPTRDFRTPPQPVTRSKLAKNVAKTIQRFMQDMERTPMEEDAVPQWRVGSGHIQLHDLVLVGLQHVSMGSWQAYVVLRQGP</sequence>
<dbReference type="Proteomes" id="UP000076727">
    <property type="component" value="Unassembled WGS sequence"/>
</dbReference>
<gene>
    <name evidence="2" type="ORF">DAEQUDRAFT_665046</name>
</gene>
<feature type="region of interest" description="Disordered" evidence="1">
    <location>
        <begin position="1"/>
        <end position="23"/>
    </location>
</feature>
<evidence type="ECO:0000313" key="3">
    <source>
        <dbReference type="Proteomes" id="UP000076727"/>
    </source>
</evidence>
<dbReference type="OrthoDB" id="3269405at2759"/>
<accession>A0A165SGL5</accession>
<protein>
    <submittedName>
        <fullName evidence="2">Uncharacterized protein</fullName>
    </submittedName>
</protein>
<evidence type="ECO:0000313" key="2">
    <source>
        <dbReference type="EMBL" id="KZT71953.1"/>
    </source>
</evidence>
<dbReference type="AlphaFoldDB" id="A0A165SGL5"/>
<keyword evidence="3" id="KW-1185">Reference proteome</keyword>
<reference evidence="2 3" key="1">
    <citation type="journal article" date="2016" name="Mol. Biol. Evol.">
        <title>Comparative Genomics of Early-Diverging Mushroom-Forming Fungi Provides Insights into the Origins of Lignocellulose Decay Capabilities.</title>
        <authorList>
            <person name="Nagy L.G."/>
            <person name="Riley R."/>
            <person name="Tritt A."/>
            <person name="Adam C."/>
            <person name="Daum C."/>
            <person name="Floudas D."/>
            <person name="Sun H."/>
            <person name="Yadav J.S."/>
            <person name="Pangilinan J."/>
            <person name="Larsson K.H."/>
            <person name="Matsuura K."/>
            <person name="Barry K."/>
            <person name="Labutti K."/>
            <person name="Kuo R."/>
            <person name="Ohm R.A."/>
            <person name="Bhattacharya S.S."/>
            <person name="Shirouzu T."/>
            <person name="Yoshinaga Y."/>
            <person name="Martin F.M."/>
            <person name="Grigoriev I.V."/>
            <person name="Hibbett D.S."/>
        </authorList>
    </citation>
    <scope>NUCLEOTIDE SEQUENCE [LARGE SCALE GENOMIC DNA]</scope>
    <source>
        <strain evidence="2 3">L-15889</strain>
    </source>
</reference>
<organism evidence="2 3">
    <name type="scientific">Daedalea quercina L-15889</name>
    <dbReference type="NCBI Taxonomy" id="1314783"/>
    <lineage>
        <taxon>Eukaryota</taxon>
        <taxon>Fungi</taxon>
        <taxon>Dikarya</taxon>
        <taxon>Basidiomycota</taxon>
        <taxon>Agaricomycotina</taxon>
        <taxon>Agaricomycetes</taxon>
        <taxon>Polyporales</taxon>
        <taxon>Fomitopsis</taxon>
    </lineage>
</organism>
<name>A0A165SGL5_9APHY</name>
<dbReference type="EMBL" id="KV429043">
    <property type="protein sequence ID" value="KZT71953.1"/>
    <property type="molecule type" value="Genomic_DNA"/>
</dbReference>